<evidence type="ECO:0000313" key="1">
    <source>
        <dbReference type="EMBL" id="STA63135.1"/>
    </source>
</evidence>
<evidence type="ECO:0000313" key="2">
    <source>
        <dbReference type="Proteomes" id="UP000254282"/>
    </source>
</evidence>
<protein>
    <recommendedName>
        <fullName evidence="3">TonB-linked outer membrane protein, SusC/RagA family</fullName>
    </recommendedName>
</protein>
<dbReference type="AlphaFoldDB" id="A0A376C352"/>
<organism evidence="1 2">
    <name type="scientific">Chryseobacterium indoltheticum</name>
    <dbReference type="NCBI Taxonomy" id="254"/>
    <lineage>
        <taxon>Bacteria</taxon>
        <taxon>Pseudomonadati</taxon>
        <taxon>Bacteroidota</taxon>
        <taxon>Flavobacteriia</taxon>
        <taxon>Flavobacteriales</taxon>
        <taxon>Weeksellaceae</taxon>
        <taxon>Chryseobacterium group</taxon>
        <taxon>Chryseobacterium</taxon>
    </lineage>
</organism>
<sequence length="70" mass="7932">MKYLFFLFFSVSMFSQNIVTGKTFSEQGYILKNVLIININTNEKTTSNNEGFFSIKVLRAVAGICSMFGM</sequence>
<proteinExistence type="predicted"/>
<dbReference type="RefSeq" id="WP_146028645.1">
    <property type="nucleotide sequence ID" value="NZ_UFVR01000002.1"/>
</dbReference>
<evidence type="ECO:0008006" key="3">
    <source>
        <dbReference type="Google" id="ProtNLM"/>
    </source>
</evidence>
<dbReference type="EMBL" id="UFVR01000002">
    <property type="protein sequence ID" value="STA63135.1"/>
    <property type="molecule type" value="Genomic_DNA"/>
</dbReference>
<reference evidence="1 2" key="1">
    <citation type="submission" date="2018-06" db="EMBL/GenBank/DDBJ databases">
        <authorList>
            <consortium name="Pathogen Informatics"/>
            <person name="Doyle S."/>
        </authorList>
    </citation>
    <scope>NUCLEOTIDE SEQUENCE [LARGE SCALE GENOMIC DNA]</scope>
    <source>
        <strain evidence="1 2">NCTC13532</strain>
    </source>
</reference>
<gene>
    <name evidence="1" type="ORF">NCTC13532_00017</name>
</gene>
<accession>A0A376C352</accession>
<name>A0A376C352_9FLAO</name>
<dbReference type="Proteomes" id="UP000254282">
    <property type="component" value="Unassembled WGS sequence"/>
</dbReference>